<evidence type="ECO:0000313" key="2">
    <source>
        <dbReference type="EMBL" id="SNR87561.1"/>
    </source>
</evidence>
<dbReference type="PROSITE" id="PS51257">
    <property type="entry name" value="PROKAR_LIPOPROTEIN"/>
    <property type="match status" value="1"/>
</dbReference>
<reference evidence="2 3" key="1">
    <citation type="submission" date="2017-06" db="EMBL/GenBank/DDBJ databases">
        <authorList>
            <person name="Kim H.J."/>
            <person name="Triplett B.A."/>
        </authorList>
    </citation>
    <scope>NUCLEOTIDE SEQUENCE [LARGE SCALE GENOMIC DNA]</scope>
    <source>
        <strain evidence="2 3">SCA</strain>
    </source>
</reference>
<accession>A0A238ZX35</accession>
<dbReference type="Proteomes" id="UP000198304">
    <property type="component" value="Unassembled WGS sequence"/>
</dbReference>
<gene>
    <name evidence="2" type="ORF">SAMN05446037_1001170</name>
</gene>
<dbReference type="AlphaFoldDB" id="A0A238ZX35"/>
<keyword evidence="3" id="KW-1185">Reference proteome</keyword>
<evidence type="ECO:0008006" key="4">
    <source>
        <dbReference type="Google" id="ProtNLM"/>
    </source>
</evidence>
<protein>
    <recommendedName>
        <fullName evidence="4">Lipoprotein</fullName>
    </recommendedName>
</protein>
<feature type="signal peptide" evidence="1">
    <location>
        <begin position="1"/>
        <end position="25"/>
    </location>
</feature>
<organism evidence="2 3">
    <name type="scientific">Anaerovirgula multivorans</name>
    <dbReference type="NCBI Taxonomy" id="312168"/>
    <lineage>
        <taxon>Bacteria</taxon>
        <taxon>Bacillati</taxon>
        <taxon>Bacillota</taxon>
        <taxon>Clostridia</taxon>
        <taxon>Peptostreptococcales</taxon>
        <taxon>Natronincolaceae</taxon>
        <taxon>Anaerovirgula</taxon>
    </lineage>
</organism>
<evidence type="ECO:0000256" key="1">
    <source>
        <dbReference type="SAM" id="SignalP"/>
    </source>
</evidence>
<sequence length="430" mass="50273">MKKYKKIVSSVVLIFMILTFTTACSSPEEELSFEGLIEEMEQLEKYETQGEISINIKELPQSFLENLDDESQLVLNAIENYSFIYEFKEDTNTRQAALTLFVNDKINNEKIPFLSILSNEDTYYVKIDDIKNFIEKFVDTNSLPQEINTAFALIFGDTEYISFTVEEILDLYIDVLELSGEMDEGEIDFLKQVISNASFDQEFLQQEQNEMIERFEPFVEKAMDIYSNLKMDLVNQENNKFTISISIIDFLDLVQDFTNYSIDNANEVGELLKEFLPVYIETVKEQMYDNNMMGMYFDETEIESLTVEFDTMLEEISNQIDYFVEEVSSNKEHYKSMVDASMDTLRSEVQNYAENTKLNIIFEKIDSHTYETIINLNIDINTGVEKIAFDFFMERTIKALDSFEITMPTDNVMEGRTFFNRVENIIETMQ</sequence>
<dbReference type="RefSeq" id="WP_089280961.1">
    <property type="nucleotide sequence ID" value="NZ_FZOJ01000001.1"/>
</dbReference>
<name>A0A238ZX35_9FIRM</name>
<proteinExistence type="predicted"/>
<keyword evidence="1" id="KW-0732">Signal</keyword>
<dbReference type="OrthoDB" id="2080377at2"/>
<dbReference type="EMBL" id="FZOJ01000001">
    <property type="protein sequence ID" value="SNR87561.1"/>
    <property type="molecule type" value="Genomic_DNA"/>
</dbReference>
<feature type="chain" id="PRO_5012353575" description="Lipoprotein" evidence="1">
    <location>
        <begin position="26"/>
        <end position="430"/>
    </location>
</feature>
<evidence type="ECO:0000313" key="3">
    <source>
        <dbReference type="Proteomes" id="UP000198304"/>
    </source>
</evidence>